<dbReference type="GO" id="GO:0005886">
    <property type="term" value="C:plasma membrane"/>
    <property type="evidence" value="ECO:0007669"/>
    <property type="project" value="UniProtKB-SubCell"/>
</dbReference>
<keyword evidence="10" id="KW-1185">Reference proteome</keyword>
<evidence type="ECO:0000313" key="9">
    <source>
        <dbReference type="EMBL" id="AKS46447.1"/>
    </source>
</evidence>
<dbReference type="Proteomes" id="UP000067444">
    <property type="component" value="Chromosome"/>
</dbReference>
<dbReference type="GO" id="GO:0022857">
    <property type="term" value="F:transmembrane transporter activity"/>
    <property type="evidence" value="ECO:0007669"/>
    <property type="project" value="UniProtKB-UniRule"/>
</dbReference>
<keyword evidence="7" id="KW-0997">Cell inner membrane</keyword>
<comment type="subcellular location">
    <subcellularLocation>
        <location evidence="7">Cell inner membrane</location>
        <topology evidence="7">Multi-pass membrane protein</topology>
    </subcellularLocation>
    <subcellularLocation>
        <location evidence="1">Cell membrane</location>
        <topology evidence="1">Multi-pass membrane protein</topology>
    </subcellularLocation>
</comment>
<name>A0A0K0Y6H5_9RHOB</name>
<evidence type="ECO:0000256" key="7">
    <source>
        <dbReference type="RuleBase" id="RU369079"/>
    </source>
</evidence>
<dbReference type="PATRIC" id="fig|1458307.3.peg.1921"/>
<sequence length="349" mass="39919">MEEDAAEAGKFWSSYENGFTVWFERLQGNVPEDADPILPAETFIGAIWNSLLWVFANIIEAFYNIAYAVSHPNVWLDWLSWGNTTEDKVSLMKFIYYGGSTELFFAFFTIFLVVTAVAFFYRPFMWGCVIGMEWVANTVGRTFAWAGLMMVLVQIIIIFMQRVFAVSELSLGFGMSMTHDVSWWAESLKFYNALIVCMCVTYTFVQGGHVRVDLVYSAVGHRTKRIIDMIGSIIFMVPAAVLIWMYGWYFMWRHLVVPNPSASDSLDRLVNKARALRWNVETIGFSPNGFNAYFLFKVLLVTFTALVMLQAVAFFYRSYLELVEGEESIGKHIDKDSLGEGEEAYEGTH</sequence>
<dbReference type="OrthoDB" id="9794346at2"/>
<protein>
    <recommendedName>
        <fullName evidence="7">TRAP transporter small permease protein</fullName>
    </recommendedName>
</protein>
<evidence type="ECO:0000256" key="5">
    <source>
        <dbReference type="ARBA" id="ARBA00022989"/>
    </source>
</evidence>
<dbReference type="STRING" id="1458307.OSB_19070"/>
<feature type="transmembrane region" description="Helical" evidence="7">
    <location>
        <begin position="103"/>
        <end position="121"/>
    </location>
</feature>
<comment type="function">
    <text evidence="7">Part of the tripartite ATP-independent periplasmic (TRAP) transport system.</text>
</comment>
<organism evidence="9 10">
    <name type="scientific">Octadecabacter temperatus</name>
    <dbReference type="NCBI Taxonomy" id="1458307"/>
    <lineage>
        <taxon>Bacteria</taxon>
        <taxon>Pseudomonadati</taxon>
        <taxon>Pseudomonadota</taxon>
        <taxon>Alphaproteobacteria</taxon>
        <taxon>Rhodobacterales</taxon>
        <taxon>Roseobacteraceae</taxon>
        <taxon>Octadecabacter</taxon>
    </lineage>
</organism>
<dbReference type="KEGG" id="otm:OSB_19070"/>
<feature type="domain" description="Tripartite ATP-independent periplasmic transporters DctQ component" evidence="8">
    <location>
        <begin position="180"/>
        <end position="247"/>
    </location>
</feature>
<dbReference type="AlphaFoldDB" id="A0A0K0Y6H5"/>
<keyword evidence="3" id="KW-1003">Cell membrane</keyword>
<dbReference type="EMBL" id="CP012160">
    <property type="protein sequence ID" value="AKS46447.1"/>
    <property type="molecule type" value="Genomic_DNA"/>
</dbReference>
<feature type="transmembrane region" description="Helical" evidence="7">
    <location>
        <begin position="184"/>
        <end position="205"/>
    </location>
</feature>
<evidence type="ECO:0000256" key="1">
    <source>
        <dbReference type="ARBA" id="ARBA00004651"/>
    </source>
</evidence>
<feature type="transmembrane region" description="Helical" evidence="7">
    <location>
        <begin position="294"/>
        <end position="316"/>
    </location>
</feature>
<keyword evidence="2 7" id="KW-0813">Transport</keyword>
<evidence type="ECO:0000256" key="3">
    <source>
        <dbReference type="ARBA" id="ARBA00022475"/>
    </source>
</evidence>
<accession>A0A0K0Y6H5</accession>
<proteinExistence type="inferred from homology"/>
<comment type="similarity">
    <text evidence="7">Belongs to the TRAP transporter small permease family.</text>
</comment>
<keyword evidence="6 7" id="KW-0472">Membrane</keyword>
<dbReference type="Pfam" id="PF04290">
    <property type="entry name" value="DctQ"/>
    <property type="match status" value="1"/>
</dbReference>
<keyword evidence="5 7" id="KW-1133">Transmembrane helix</keyword>
<evidence type="ECO:0000256" key="2">
    <source>
        <dbReference type="ARBA" id="ARBA00022448"/>
    </source>
</evidence>
<keyword evidence="4 7" id="KW-0812">Transmembrane</keyword>
<evidence type="ECO:0000256" key="6">
    <source>
        <dbReference type="ARBA" id="ARBA00023136"/>
    </source>
</evidence>
<gene>
    <name evidence="9" type="ORF">OSB_19070</name>
</gene>
<evidence type="ECO:0000313" key="10">
    <source>
        <dbReference type="Proteomes" id="UP000067444"/>
    </source>
</evidence>
<evidence type="ECO:0000256" key="4">
    <source>
        <dbReference type="ARBA" id="ARBA00022692"/>
    </source>
</evidence>
<reference evidence="9 10" key="1">
    <citation type="journal article" date="2015" name="Genome Announc.">
        <title>Closed Genome Sequence of Octadecabacter temperatus SB1, the First Mesophilic Species of the Genus Octadecabacter.</title>
        <authorList>
            <person name="Voget S."/>
            <person name="Billerbeck S."/>
            <person name="Simon M."/>
            <person name="Daniel R."/>
        </authorList>
    </citation>
    <scope>NUCLEOTIDE SEQUENCE [LARGE SCALE GENOMIC DNA]</scope>
    <source>
        <strain evidence="9 10">SB1</strain>
    </source>
</reference>
<dbReference type="RefSeq" id="WP_049834748.1">
    <property type="nucleotide sequence ID" value="NZ_CP012160.1"/>
</dbReference>
<feature type="transmembrane region" description="Helical" evidence="7">
    <location>
        <begin position="51"/>
        <end position="69"/>
    </location>
</feature>
<dbReference type="InterPro" id="IPR055348">
    <property type="entry name" value="DctQ"/>
</dbReference>
<evidence type="ECO:0000259" key="8">
    <source>
        <dbReference type="Pfam" id="PF04290"/>
    </source>
</evidence>
<comment type="caution">
    <text evidence="7">Lacks conserved residue(s) required for the propagation of feature annotation.</text>
</comment>
<comment type="subunit">
    <text evidence="7">The complex comprises the extracytoplasmic solute receptor protein and the two transmembrane proteins.</text>
</comment>
<feature type="transmembrane region" description="Helical" evidence="7">
    <location>
        <begin position="142"/>
        <end position="164"/>
    </location>
</feature>
<feature type="transmembrane region" description="Helical" evidence="7">
    <location>
        <begin position="226"/>
        <end position="249"/>
    </location>
</feature>